<reference evidence="3" key="2">
    <citation type="submission" date="2012-11" db="EMBL/GenBank/DDBJ databases">
        <authorList>
            <person name="Kuo A."/>
            <person name="Curtis B.A."/>
            <person name="Tanifuji G."/>
            <person name="Burki F."/>
            <person name="Gruber A."/>
            <person name="Irimia M."/>
            <person name="Maruyama S."/>
            <person name="Arias M.C."/>
            <person name="Ball S.G."/>
            <person name="Gile G.H."/>
            <person name="Hirakawa Y."/>
            <person name="Hopkins J.F."/>
            <person name="Rensing S.A."/>
            <person name="Schmutz J."/>
            <person name="Symeonidi A."/>
            <person name="Elias M."/>
            <person name="Eveleigh R.J."/>
            <person name="Herman E.K."/>
            <person name="Klute M.J."/>
            <person name="Nakayama T."/>
            <person name="Obornik M."/>
            <person name="Reyes-Prieto A."/>
            <person name="Armbrust E.V."/>
            <person name="Aves S.J."/>
            <person name="Beiko R.G."/>
            <person name="Coutinho P."/>
            <person name="Dacks J.B."/>
            <person name="Durnford D.G."/>
            <person name="Fast N.M."/>
            <person name="Green B.R."/>
            <person name="Grisdale C."/>
            <person name="Hempe F."/>
            <person name="Henrissat B."/>
            <person name="Hoppner M.P."/>
            <person name="Ishida K.-I."/>
            <person name="Kim E."/>
            <person name="Koreny L."/>
            <person name="Kroth P.G."/>
            <person name="Liu Y."/>
            <person name="Malik S.-B."/>
            <person name="Maier U.G."/>
            <person name="McRose D."/>
            <person name="Mock T."/>
            <person name="Neilson J.A."/>
            <person name="Onodera N.T."/>
            <person name="Poole A.M."/>
            <person name="Pritham E.J."/>
            <person name="Richards T.A."/>
            <person name="Rocap G."/>
            <person name="Roy S.W."/>
            <person name="Sarai C."/>
            <person name="Schaack S."/>
            <person name="Shirato S."/>
            <person name="Slamovits C.H."/>
            <person name="Spencer D.F."/>
            <person name="Suzuki S."/>
            <person name="Worden A.Z."/>
            <person name="Zauner S."/>
            <person name="Barry K."/>
            <person name="Bell C."/>
            <person name="Bharti A.K."/>
            <person name="Crow J.A."/>
            <person name="Grimwood J."/>
            <person name="Kramer R."/>
            <person name="Lindquist E."/>
            <person name="Lucas S."/>
            <person name="Salamov A."/>
            <person name="McFadden G.I."/>
            <person name="Lane C.E."/>
            <person name="Keeling P.J."/>
            <person name="Gray M.W."/>
            <person name="Grigoriev I.V."/>
            <person name="Archibald J.M."/>
        </authorList>
    </citation>
    <scope>NUCLEOTIDE SEQUENCE</scope>
    <source>
        <strain evidence="3">CCMP2712</strain>
    </source>
</reference>
<evidence type="ECO:0000313" key="1">
    <source>
        <dbReference type="EMBL" id="EKX34701.1"/>
    </source>
</evidence>
<organism evidence="1">
    <name type="scientific">Guillardia theta (strain CCMP2712)</name>
    <name type="common">Cryptophyte</name>
    <dbReference type="NCBI Taxonomy" id="905079"/>
    <lineage>
        <taxon>Eukaryota</taxon>
        <taxon>Cryptophyceae</taxon>
        <taxon>Pyrenomonadales</taxon>
        <taxon>Geminigeraceae</taxon>
        <taxon>Guillardia</taxon>
    </lineage>
</organism>
<dbReference type="KEGG" id="gtt:GUITHDRAFT_155660"/>
<dbReference type="HOGENOM" id="CLU_1869048_0_0_1"/>
<name>L1IEK4_GUITC</name>
<keyword evidence="3" id="KW-1185">Reference proteome</keyword>
<dbReference type="AlphaFoldDB" id="L1IEK4"/>
<protein>
    <submittedName>
        <fullName evidence="1 2">Uncharacterized protein</fullName>
    </submittedName>
</protein>
<dbReference type="PaxDb" id="55529-EKX34701"/>
<dbReference type="EnsemblProtists" id="EKX34701">
    <property type="protein sequence ID" value="EKX34701"/>
    <property type="gene ID" value="GUITHDRAFT_155660"/>
</dbReference>
<sequence>MTGAKVHFTCLDQHEIKEDVQLIRERTRQEFKSIYFEESNMSAYDSSMGIYAHGNATDTSNAGVNCQGEGTWGCAGNMDAKAGNEAKKRGVKQTHMLPKRKHTCHDKPVSFGICDHNPWSFLMSNTQQQAYLSPIII</sequence>
<dbReference type="EMBL" id="JH993104">
    <property type="protein sequence ID" value="EKX34701.1"/>
    <property type="molecule type" value="Genomic_DNA"/>
</dbReference>
<evidence type="ECO:0000313" key="3">
    <source>
        <dbReference type="Proteomes" id="UP000011087"/>
    </source>
</evidence>
<reference evidence="1 3" key="1">
    <citation type="journal article" date="2012" name="Nature">
        <title>Algal genomes reveal evolutionary mosaicism and the fate of nucleomorphs.</title>
        <authorList>
            <consortium name="DOE Joint Genome Institute"/>
            <person name="Curtis B.A."/>
            <person name="Tanifuji G."/>
            <person name="Burki F."/>
            <person name="Gruber A."/>
            <person name="Irimia M."/>
            <person name="Maruyama S."/>
            <person name="Arias M.C."/>
            <person name="Ball S.G."/>
            <person name="Gile G.H."/>
            <person name="Hirakawa Y."/>
            <person name="Hopkins J.F."/>
            <person name="Kuo A."/>
            <person name="Rensing S.A."/>
            <person name="Schmutz J."/>
            <person name="Symeonidi A."/>
            <person name="Elias M."/>
            <person name="Eveleigh R.J."/>
            <person name="Herman E.K."/>
            <person name="Klute M.J."/>
            <person name="Nakayama T."/>
            <person name="Obornik M."/>
            <person name="Reyes-Prieto A."/>
            <person name="Armbrust E.V."/>
            <person name="Aves S.J."/>
            <person name="Beiko R.G."/>
            <person name="Coutinho P."/>
            <person name="Dacks J.B."/>
            <person name="Durnford D.G."/>
            <person name="Fast N.M."/>
            <person name="Green B.R."/>
            <person name="Grisdale C.J."/>
            <person name="Hempel F."/>
            <person name="Henrissat B."/>
            <person name="Hoppner M.P."/>
            <person name="Ishida K."/>
            <person name="Kim E."/>
            <person name="Koreny L."/>
            <person name="Kroth P.G."/>
            <person name="Liu Y."/>
            <person name="Malik S.B."/>
            <person name="Maier U.G."/>
            <person name="McRose D."/>
            <person name="Mock T."/>
            <person name="Neilson J.A."/>
            <person name="Onodera N.T."/>
            <person name="Poole A.M."/>
            <person name="Pritham E.J."/>
            <person name="Richards T.A."/>
            <person name="Rocap G."/>
            <person name="Roy S.W."/>
            <person name="Sarai C."/>
            <person name="Schaack S."/>
            <person name="Shirato S."/>
            <person name="Slamovits C.H."/>
            <person name="Spencer D.F."/>
            <person name="Suzuki S."/>
            <person name="Worden A.Z."/>
            <person name="Zauner S."/>
            <person name="Barry K."/>
            <person name="Bell C."/>
            <person name="Bharti A.K."/>
            <person name="Crow J.A."/>
            <person name="Grimwood J."/>
            <person name="Kramer R."/>
            <person name="Lindquist E."/>
            <person name="Lucas S."/>
            <person name="Salamov A."/>
            <person name="McFadden G.I."/>
            <person name="Lane C.E."/>
            <person name="Keeling P.J."/>
            <person name="Gray M.W."/>
            <person name="Grigoriev I.V."/>
            <person name="Archibald J.M."/>
        </authorList>
    </citation>
    <scope>NUCLEOTIDE SEQUENCE</scope>
    <source>
        <strain evidence="1 3">CCMP2712</strain>
    </source>
</reference>
<evidence type="ECO:0000313" key="2">
    <source>
        <dbReference type="EnsemblProtists" id="EKX34701"/>
    </source>
</evidence>
<dbReference type="RefSeq" id="XP_005821681.1">
    <property type="nucleotide sequence ID" value="XM_005821624.1"/>
</dbReference>
<gene>
    <name evidence="1" type="ORF">GUITHDRAFT_155660</name>
</gene>
<proteinExistence type="predicted"/>
<dbReference type="Proteomes" id="UP000011087">
    <property type="component" value="Unassembled WGS sequence"/>
</dbReference>
<dbReference type="GeneID" id="17291421"/>
<reference evidence="2" key="3">
    <citation type="submission" date="2015-06" db="UniProtKB">
        <authorList>
            <consortium name="EnsemblProtists"/>
        </authorList>
    </citation>
    <scope>IDENTIFICATION</scope>
</reference>
<accession>L1IEK4</accession>